<comment type="caution">
    <text evidence="1">The sequence shown here is derived from an EMBL/GenBank/DDBJ whole genome shotgun (WGS) entry which is preliminary data.</text>
</comment>
<dbReference type="AlphaFoldDB" id="A0A0F9DVS3"/>
<proteinExistence type="predicted"/>
<name>A0A0F9DVS3_9ZZZZ</name>
<sequence length="57" mass="6852">MNSEENRLRQQNLELKDDITAFYNALCQIEKEIKAVKRWYKKTIAKHIEVDDGRNDK</sequence>
<dbReference type="EMBL" id="LAZR01039863">
    <property type="protein sequence ID" value="KKL15943.1"/>
    <property type="molecule type" value="Genomic_DNA"/>
</dbReference>
<gene>
    <name evidence="1" type="ORF">LCGC14_2500530</name>
</gene>
<evidence type="ECO:0000313" key="1">
    <source>
        <dbReference type="EMBL" id="KKL15943.1"/>
    </source>
</evidence>
<reference evidence="1" key="1">
    <citation type="journal article" date="2015" name="Nature">
        <title>Complex archaea that bridge the gap between prokaryotes and eukaryotes.</title>
        <authorList>
            <person name="Spang A."/>
            <person name="Saw J.H."/>
            <person name="Jorgensen S.L."/>
            <person name="Zaremba-Niedzwiedzka K."/>
            <person name="Martijn J."/>
            <person name="Lind A.E."/>
            <person name="van Eijk R."/>
            <person name="Schleper C."/>
            <person name="Guy L."/>
            <person name="Ettema T.J."/>
        </authorList>
    </citation>
    <scope>NUCLEOTIDE SEQUENCE</scope>
</reference>
<protein>
    <submittedName>
        <fullName evidence="1">Uncharacterized protein</fullName>
    </submittedName>
</protein>
<organism evidence="1">
    <name type="scientific">marine sediment metagenome</name>
    <dbReference type="NCBI Taxonomy" id="412755"/>
    <lineage>
        <taxon>unclassified sequences</taxon>
        <taxon>metagenomes</taxon>
        <taxon>ecological metagenomes</taxon>
    </lineage>
</organism>
<accession>A0A0F9DVS3</accession>